<name>A0A5B7CGA6_PORTR</name>
<feature type="compositionally biased region" description="Low complexity" evidence="1">
    <location>
        <begin position="29"/>
        <end position="54"/>
    </location>
</feature>
<organism evidence="2 3">
    <name type="scientific">Portunus trituberculatus</name>
    <name type="common">Swimming crab</name>
    <name type="synonym">Neptunus trituberculatus</name>
    <dbReference type="NCBI Taxonomy" id="210409"/>
    <lineage>
        <taxon>Eukaryota</taxon>
        <taxon>Metazoa</taxon>
        <taxon>Ecdysozoa</taxon>
        <taxon>Arthropoda</taxon>
        <taxon>Crustacea</taxon>
        <taxon>Multicrustacea</taxon>
        <taxon>Malacostraca</taxon>
        <taxon>Eumalacostraca</taxon>
        <taxon>Eucarida</taxon>
        <taxon>Decapoda</taxon>
        <taxon>Pleocyemata</taxon>
        <taxon>Brachyura</taxon>
        <taxon>Eubrachyura</taxon>
        <taxon>Portunoidea</taxon>
        <taxon>Portunidae</taxon>
        <taxon>Portuninae</taxon>
        <taxon>Portunus</taxon>
    </lineage>
</organism>
<evidence type="ECO:0000313" key="3">
    <source>
        <dbReference type="Proteomes" id="UP000324222"/>
    </source>
</evidence>
<keyword evidence="3" id="KW-1185">Reference proteome</keyword>
<evidence type="ECO:0000313" key="2">
    <source>
        <dbReference type="EMBL" id="MPC07744.1"/>
    </source>
</evidence>
<evidence type="ECO:0000256" key="1">
    <source>
        <dbReference type="SAM" id="MobiDB-lite"/>
    </source>
</evidence>
<dbReference type="AlphaFoldDB" id="A0A5B7CGA6"/>
<proteinExistence type="predicted"/>
<feature type="region of interest" description="Disordered" evidence="1">
    <location>
        <begin position="1"/>
        <end position="55"/>
    </location>
</feature>
<accession>A0A5B7CGA6</accession>
<comment type="caution">
    <text evidence="2">The sequence shown here is derived from an EMBL/GenBank/DDBJ whole genome shotgun (WGS) entry which is preliminary data.</text>
</comment>
<gene>
    <name evidence="2" type="ORF">E2C01_000311</name>
</gene>
<sequence length="135" mass="14702">MLVAPRALATLRHSRPMGPAPVTSTLQPAHTTARRQACTATASGSTTAPSSSLTESGNLRFDMRDVLATLGDHSRRLVPHAAGQANLEIPVRAFVHRAQIRPAQAHLSDAYQHLWEDIILIGSQLLLLLFFHARK</sequence>
<protein>
    <submittedName>
        <fullName evidence="2">Uncharacterized protein</fullName>
    </submittedName>
</protein>
<dbReference type="Proteomes" id="UP000324222">
    <property type="component" value="Unassembled WGS sequence"/>
</dbReference>
<reference evidence="2 3" key="1">
    <citation type="submission" date="2019-05" db="EMBL/GenBank/DDBJ databases">
        <title>Another draft genome of Portunus trituberculatus and its Hox gene families provides insights of decapod evolution.</title>
        <authorList>
            <person name="Jeong J.-H."/>
            <person name="Song I."/>
            <person name="Kim S."/>
            <person name="Choi T."/>
            <person name="Kim D."/>
            <person name="Ryu S."/>
            <person name="Kim W."/>
        </authorList>
    </citation>
    <scope>NUCLEOTIDE SEQUENCE [LARGE SCALE GENOMIC DNA]</scope>
    <source>
        <tissue evidence="2">Muscle</tissue>
    </source>
</reference>
<dbReference type="EMBL" id="VSRR010000007">
    <property type="protein sequence ID" value="MPC07744.1"/>
    <property type="molecule type" value="Genomic_DNA"/>
</dbReference>